<dbReference type="PANTHER" id="PTHR38936">
    <property type="entry name" value="TITIN-LIKE ISOFORM X2"/>
    <property type="match status" value="1"/>
</dbReference>
<feature type="region of interest" description="Disordered" evidence="1">
    <location>
        <begin position="232"/>
        <end position="254"/>
    </location>
</feature>
<dbReference type="AlphaFoldDB" id="W1PXJ6"/>
<reference evidence="3" key="1">
    <citation type="journal article" date="2013" name="Science">
        <title>The Amborella genome and the evolution of flowering plants.</title>
        <authorList>
            <consortium name="Amborella Genome Project"/>
        </authorList>
    </citation>
    <scope>NUCLEOTIDE SEQUENCE [LARGE SCALE GENOMIC DNA]</scope>
</reference>
<dbReference type="EMBL" id="KI392614">
    <property type="protein sequence ID" value="ERN12684.1"/>
    <property type="molecule type" value="Genomic_DNA"/>
</dbReference>
<dbReference type="PANTHER" id="PTHR38936:SF1">
    <property type="entry name" value="DUF641 DOMAIN-CONTAINING PROTEIN"/>
    <property type="match status" value="1"/>
</dbReference>
<feature type="region of interest" description="Disordered" evidence="1">
    <location>
        <begin position="1"/>
        <end position="57"/>
    </location>
</feature>
<feature type="compositionally biased region" description="Polar residues" evidence="1">
    <location>
        <begin position="232"/>
        <end position="241"/>
    </location>
</feature>
<dbReference type="HOGENOM" id="CLU_1095563_0_0_1"/>
<gene>
    <name evidence="2" type="ORF">AMTR_s00025p00247440</name>
</gene>
<sequence length="254" mass="28644">MAAKSDCTNTTIKRKKVMPETPTSSKKISKWSNVTRRHSQRLQKPVFPNSNDAGTEPVIEDIEVSDSDDDSSKAFHEADTRFVASEEQMEEKTDTLVSLLEDKEKIIEELLSDQLCMPFSSESMTSVEVQKLMEKKNKFKSLYINCHRKLDILRQENVELRKKLENALGKIEGFDKGFDKGSQQVFAEAFEKFKNEILASTSKKIIETDRHGSSLSPVSMLESATLSLVDNIASGNTTKPESMSKRPARGSRMK</sequence>
<evidence type="ECO:0000256" key="1">
    <source>
        <dbReference type="SAM" id="MobiDB-lite"/>
    </source>
</evidence>
<feature type="compositionally biased region" description="Polar residues" evidence="1">
    <location>
        <begin position="1"/>
        <end position="11"/>
    </location>
</feature>
<evidence type="ECO:0000313" key="2">
    <source>
        <dbReference type="EMBL" id="ERN12684.1"/>
    </source>
</evidence>
<dbReference type="Proteomes" id="UP000017836">
    <property type="component" value="Unassembled WGS sequence"/>
</dbReference>
<proteinExistence type="predicted"/>
<feature type="compositionally biased region" description="Polar residues" evidence="1">
    <location>
        <begin position="21"/>
        <end position="34"/>
    </location>
</feature>
<organism evidence="2 3">
    <name type="scientific">Amborella trichopoda</name>
    <dbReference type="NCBI Taxonomy" id="13333"/>
    <lineage>
        <taxon>Eukaryota</taxon>
        <taxon>Viridiplantae</taxon>
        <taxon>Streptophyta</taxon>
        <taxon>Embryophyta</taxon>
        <taxon>Tracheophyta</taxon>
        <taxon>Spermatophyta</taxon>
        <taxon>Magnoliopsida</taxon>
        <taxon>Amborellales</taxon>
        <taxon>Amborellaceae</taxon>
        <taxon>Amborella</taxon>
    </lineage>
</organism>
<accession>W1PXJ6</accession>
<dbReference type="Gramene" id="ERN12684">
    <property type="protein sequence ID" value="ERN12684"/>
    <property type="gene ID" value="AMTR_s00025p00247440"/>
</dbReference>
<name>W1PXJ6_AMBTC</name>
<dbReference type="KEGG" id="atr:18440905"/>
<evidence type="ECO:0000313" key="3">
    <source>
        <dbReference type="Proteomes" id="UP000017836"/>
    </source>
</evidence>
<dbReference type="OrthoDB" id="1937314at2759"/>
<protein>
    <submittedName>
        <fullName evidence="2">Uncharacterized protein</fullName>
    </submittedName>
</protein>
<keyword evidence="3" id="KW-1185">Reference proteome</keyword>